<accession>W0ALE7</accession>
<evidence type="ECO:0000313" key="2">
    <source>
        <dbReference type="Proteomes" id="UP000018851"/>
    </source>
</evidence>
<name>W0ALE7_9SPHN</name>
<proteinExistence type="predicted"/>
<dbReference type="HOGENOM" id="CLU_3358563_0_0_5"/>
<dbReference type="AlphaFoldDB" id="W0ALE7"/>
<dbReference type="KEGG" id="ssan:NX02_27725"/>
<keyword evidence="2" id="KW-1185">Reference proteome</keyword>
<dbReference type="EMBL" id="CP006644">
    <property type="protein sequence ID" value="AHE57128.1"/>
    <property type="molecule type" value="Genomic_DNA"/>
</dbReference>
<dbReference type="STRING" id="1123269.NX02_27725"/>
<sequence length="36" mass="3938">MDCRGIVARLTIAIIRHHAGAAQARPLSRFPLATPR</sequence>
<organism evidence="1 2">
    <name type="scientific">Sphingomonas sanxanigenens DSM 19645 = NX02</name>
    <dbReference type="NCBI Taxonomy" id="1123269"/>
    <lineage>
        <taxon>Bacteria</taxon>
        <taxon>Pseudomonadati</taxon>
        <taxon>Pseudomonadota</taxon>
        <taxon>Alphaproteobacteria</taxon>
        <taxon>Sphingomonadales</taxon>
        <taxon>Sphingomonadaceae</taxon>
        <taxon>Sphingomonas</taxon>
    </lineage>
</organism>
<reference evidence="1 2" key="1">
    <citation type="submission" date="2013-07" db="EMBL/GenBank/DDBJ databases">
        <title>Completed genome of Sphingomonas sanxanigenens NX02.</title>
        <authorList>
            <person name="Ma T."/>
            <person name="Huang H."/>
            <person name="Wu M."/>
            <person name="Li X."/>
            <person name="Li G."/>
        </authorList>
    </citation>
    <scope>NUCLEOTIDE SEQUENCE [LARGE SCALE GENOMIC DNA]</scope>
    <source>
        <strain evidence="1 2">NX02</strain>
    </source>
</reference>
<protein>
    <submittedName>
        <fullName evidence="1">Uncharacterized protein</fullName>
    </submittedName>
</protein>
<dbReference type="Proteomes" id="UP000018851">
    <property type="component" value="Chromosome"/>
</dbReference>
<gene>
    <name evidence="1" type="ORF">NX02_27725</name>
</gene>
<evidence type="ECO:0000313" key="1">
    <source>
        <dbReference type="EMBL" id="AHE57128.1"/>
    </source>
</evidence>